<protein>
    <submittedName>
        <fullName evidence="2">Uncharacterized protein</fullName>
    </submittedName>
</protein>
<evidence type="ECO:0000313" key="2">
    <source>
        <dbReference type="EMBL" id="MPN57186.1"/>
    </source>
</evidence>
<comment type="caution">
    <text evidence="2">The sequence shown here is derived from an EMBL/GenBank/DDBJ whole genome shotgun (WGS) entry which is preliminary data.</text>
</comment>
<gene>
    <name evidence="2" type="ORF">SDC9_204880</name>
</gene>
<keyword evidence="1" id="KW-0812">Transmembrane</keyword>
<keyword evidence="1" id="KW-1133">Transmembrane helix</keyword>
<feature type="transmembrane region" description="Helical" evidence="1">
    <location>
        <begin position="20"/>
        <end position="44"/>
    </location>
</feature>
<name>A0A645J156_9ZZZZ</name>
<dbReference type="AlphaFoldDB" id="A0A645J156"/>
<sequence>MAGDEQRIFGLLKGKVAQMLLHYLYMIWLPEAFELLLVVIYGWFEEINLRLAGNQLFTIDVPANGFTGQL</sequence>
<evidence type="ECO:0000256" key="1">
    <source>
        <dbReference type="SAM" id="Phobius"/>
    </source>
</evidence>
<organism evidence="2">
    <name type="scientific">bioreactor metagenome</name>
    <dbReference type="NCBI Taxonomy" id="1076179"/>
    <lineage>
        <taxon>unclassified sequences</taxon>
        <taxon>metagenomes</taxon>
        <taxon>ecological metagenomes</taxon>
    </lineage>
</organism>
<accession>A0A645J156</accession>
<reference evidence="2" key="1">
    <citation type="submission" date="2019-08" db="EMBL/GenBank/DDBJ databases">
        <authorList>
            <person name="Kucharzyk K."/>
            <person name="Murdoch R.W."/>
            <person name="Higgins S."/>
            <person name="Loffler F."/>
        </authorList>
    </citation>
    <scope>NUCLEOTIDE SEQUENCE</scope>
</reference>
<dbReference type="EMBL" id="VSSQ01128422">
    <property type="protein sequence ID" value="MPN57186.1"/>
    <property type="molecule type" value="Genomic_DNA"/>
</dbReference>
<keyword evidence="1" id="KW-0472">Membrane</keyword>
<proteinExistence type="predicted"/>